<dbReference type="EMBL" id="AWWV01000893">
    <property type="protein sequence ID" value="OMP11775.1"/>
    <property type="molecule type" value="Genomic_DNA"/>
</dbReference>
<evidence type="ECO:0000256" key="1">
    <source>
        <dbReference type="SAM" id="MobiDB-lite"/>
    </source>
</evidence>
<dbReference type="AlphaFoldDB" id="A0A1R3KXF6"/>
<evidence type="ECO:0000313" key="3">
    <source>
        <dbReference type="Proteomes" id="UP000188268"/>
    </source>
</evidence>
<sequence length="25" mass="2903">MAMLMRDEMTHSNDNGGKIKKPRKN</sequence>
<reference evidence="2 3" key="1">
    <citation type="submission" date="2013-09" db="EMBL/GenBank/DDBJ databases">
        <title>Corchorus capsularis genome sequencing.</title>
        <authorList>
            <person name="Alam M."/>
            <person name="Haque M.S."/>
            <person name="Islam M.S."/>
            <person name="Emdad E.M."/>
            <person name="Islam M.M."/>
            <person name="Ahmed B."/>
            <person name="Halim A."/>
            <person name="Hossen Q.M.M."/>
            <person name="Hossain M.Z."/>
            <person name="Ahmed R."/>
            <person name="Khan M.M."/>
            <person name="Islam R."/>
            <person name="Rashid M.M."/>
            <person name="Khan S.A."/>
            <person name="Rahman M.S."/>
            <person name="Alam M."/>
        </authorList>
    </citation>
    <scope>NUCLEOTIDE SEQUENCE [LARGE SCALE GENOMIC DNA]</scope>
    <source>
        <strain evidence="3">cv. CVL-1</strain>
        <tissue evidence="2">Whole seedling</tissue>
    </source>
</reference>
<protein>
    <submittedName>
        <fullName evidence="2">Uncharacterized protein</fullName>
    </submittedName>
</protein>
<feature type="compositionally biased region" description="Basic and acidic residues" evidence="1">
    <location>
        <begin position="1"/>
        <end position="11"/>
    </location>
</feature>
<proteinExistence type="predicted"/>
<feature type="region of interest" description="Disordered" evidence="1">
    <location>
        <begin position="1"/>
        <end position="25"/>
    </location>
</feature>
<gene>
    <name evidence="2" type="ORF">CCACVL1_00272</name>
</gene>
<comment type="caution">
    <text evidence="2">The sequence shown here is derived from an EMBL/GenBank/DDBJ whole genome shotgun (WGS) entry which is preliminary data.</text>
</comment>
<name>A0A1R3KXF6_COCAP</name>
<accession>A0A1R3KXF6</accession>
<evidence type="ECO:0000313" key="2">
    <source>
        <dbReference type="EMBL" id="OMP11775.1"/>
    </source>
</evidence>
<keyword evidence="3" id="KW-1185">Reference proteome</keyword>
<organism evidence="2 3">
    <name type="scientific">Corchorus capsularis</name>
    <name type="common">Jute</name>
    <dbReference type="NCBI Taxonomy" id="210143"/>
    <lineage>
        <taxon>Eukaryota</taxon>
        <taxon>Viridiplantae</taxon>
        <taxon>Streptophyta</taxon>
        <taxon>Embryophyta</taxon>
        <taxon>Tracheophyta</taxon>
        <taxon>Spermatophyta</taxon>
        <taxon>Magnoliopsida</taxon>
        <taxon>eudicotyledons</taxon>
        <taxon>Gunneridae</taxon>
        <taxon>Pentapetalae</taxon>
        <taxon>rosids</taxon>
        <taxon>malvids</taxon>
        <taxon>Malvales</taxon>
        <taxon>Malvaceae</taxon>
        <taxon>Grewioideae</taxon>
        <taxon>Apeibeae</taxon>
        <taxon>Corchorus</taxon>
    </lineage>
</organism>
<dbReference type="Gramene" id="OMP11775">
    <property type="protein sequence ID" value="OMP11775"/>
    <property type="gene ID" value="CCACVL1_00272"/>
</dbReference>
<dbReference type="Proteomes" id="UP000188268">
    <property type="component" value="Unassembled WGS sequence"/>
</dbReference>